<protein>
    <recommendedName>
        <fullName evidence="4">Exopolysaccharide synthesis, ExoD</fullName>
    </recommendedName>
</protein>
<comment type="caution">
    <text evidence="2">The sequence shown here is derived from an EMBL/GenBank/DDBJ whole genome shotgun (WGS) entry which is preliminary data.</text>
</comment>
<accession>A0A2P2EB97</accession>
<feature type="transmembrane region" description="Helical" evidence="1">
    <location>
        <begin position="172"/>
        <end position="195"/>
    </location>
</feature>
<dbReference type="Proteomes" id="UP000245086">
    <property type="component" value="Unassembled WGS sequence"/>
</dbReference>
<feature type="transmembrane region" description="Helical" evidence="1">
    <location>
        <begin position="66"/>
        <end position="86"/>
    </location>
</feature>
<evidence type="ECO:0008006" key="4">
    <source>
        <dbReference type="Google" id="ProtNLM"/>
    </source>
</evidence>
<dbReference type="PANTHER" id="PTHR41795">
    <property type="entry name" value="EXOPOLYSACCHARIDE SYNTHESIS PROTEIN"/>
    <property type="match status" value="1"/>
</dbReference>
<organism evidence="2 3">
    <name type="scientific">Candidatus Phycosocius bacilliformis</name>
    <dbReference type="NCBI Taxonomy" id="1445552"/>
    <lineage>
        <taxon>Bacteria</taxon>
        <taxon>Pseudomonadati</taxon>
        <taxon>Pseudomonadota</taxon>
        <taxon>Alphaproteobacteria</taxon>
        <taxon>Caulobacterales</taxon>
        <taxon>Caulobacterales incertae sedis</taxon>
        <taxon>Candidatus Phycosocius</taxon>
    </lineage>
</organism>
<evidence type="ECO:0000313" key="3">
    <source>
        <dbReference type="Proteomes" id="UP000245086"/>
    </source>
</evidence>
<keyword evidence="1" id="KW-0472">Membrane</keyword>
<dbReference type="Pfam" id="PF06055">
    <property type="entry name" value="ExoD"/>
    <property type="match status" value="1"/>
</dbReference>
<dbReference type="AlphaFoldDB" id="A0A2P2EB97"/>
<keyword evidence="1" id="KW-1133">Transmembrane helix</keyword>
<gene>
    <name evidence="2" type="ORF">PbB2_02029</name>
</gene>
<dbReference type="PANTHER" id="PTHR41795:SF1">
    <property type="entry name" value="EXOPOLYSACCHARIDE SYNTHESIS PROTEIN"/>
    <property type="match status" value="1"/>
</dbReference>
<dbReference type="EMBL" id="BFBR01000006">
    <property type="protein sequence ID" value="GBF58348.1"/>
    <property type="molecule type" value="Genomic_DNA"/>
</dbReference>
<feature type="transmembrane region" description="Helical" evidence="1">
    <location>
        <begin position="43"/>
        <end position="60"/>
    </location>
</feature>
<dbReference type="InterPro" id="IPR010331">
    <property type="entry name" value="ExoD"/>
</dbReference>
<dbReference type="RefSeq" id="WP_108985217.1">
    <property type="nucleotide sequence ID" value="NZ_BFBR01000006.1"/>
</dbReference>
<dbReference type="OrthoDB" id="21339at2"/>
<dbReference type="PIRSF" id="PIRSF033239">
    <property type="entry name" value="ExoD"/>
    <property type="match status" value="1"/>
</dbReference>
<keyword evidence="1" id="KW-0812">Transmembrane</keyword>
<keyword evidence="3" id="KW-1185">Reference proteome</keyword>
<evidence type="ECO:0000313" key="2">
    <source>
        <dbReference type="EMBL" id="GBF58348.1"/>
    </source>
</evidence>
<proteinExistence type="predicted"/>
<sequence>MTAPTQSPAQPTSFIDTIVSLKRLAGPDGAKVRDIVDQLDERAFGLLILLFAIPCLVPGLPGAQIIAIPIFLLAIQMAFGAREVWLPNWALNIRVKSAWVHAIADFTDKRLRWTTRLSKPRLTYMTSGLAERLVGLVCALASVTIMLPITNTIPSLAITLIAVGLLQTDGLFTLAGVLLGAAWTGFLTGLIWLFAIGADFAVKFVSEHLPWIAKIIGH</sequence>
<reference evidence="2 3" key="1">
    <citation type="journal article" date="2018" name="Genome Announc.">
        <title>Draft Genome Sequence of "Candidatus Phycosocius bacilliformis," an Alphaproteobacterial Ectosymbiont of the Hydrocarbon-Producing Green Alga Botryococcus braunii.</title>
        <authorList>
            <person name="Tanabe Y."/>
            <person name="Yamaguchi H."/>
            <person name="Watanabe M.M."/>
        </authorList>
    </citation>
    <scope>NUCLEOTIDE SEQUENCE [LARGE SCALE GENOMIC DNA]</scope>
    <source>
        <strain evidence="2 3">BOTRYCO-2</strain>
    </source>
</reference>
<evidence type="ECO:0000256" key="1">
    <source>
        <dbReference type="SAM" id="Phobius"/>
    </source>
</evidence>
<feature type="transmembrane region" description="Helical" evidence="1">
    <location>
        <begin position="133"/>
        <end position="166"/>
    </location>
</feature>
<name>A0A2P2EB97_9PROT</name>